<keyword evidence="3" id="KW-1185">Reference proteome</keyword>
<proteinExistence type="predicted"/>
<dbReference type="GO" id="GO:0005524">
    <property type="term" value="F:ATP binding"/>
    <property type="evidence" value="ECO:0007669"/>
    <property type="project" value="InterPro"/>
</dbReference>
<accession>A0A835GE21</accession>
<name>A0A835GE21_SPOEX</name>
<evidence type="ECO:0000313" key="2">
    <source>
        <dbReference type="EMBL" id="KAF9414529.1"/>
    </source>
</evidence>
<evidence type="ECO:0000313" key="3">
    <source>
        <dbReference type="Proteomes" id="UP000648187"/>
    </source>
</evidence>
<dbReference type="AlphaFoldDB" id="A0A835GE21"/>
<reference evidence="2" key="1">
    <citation type="submission" date="2020-08" db="EMBL/GenBank/DDBJ databases">
        <title>Spodoptera exigua strain:BAW_Kor-Di-RS1 Genome sequencing and assembly.</title>
        <authorList>
            <person name="Kim J."/>
            <person name="Nam H.Y."/>
            <person name="Kwon M."/>
            <person name="Choi J.H."/>
            <person name="Cho S.R."/>
            <person name="Kim G.-H."/>
        </authorList>
    </citation>
    <scope>NUCLEOTIDE SEQUENCE</scope>
    <source>
        <strain evidence="2">BAW_Kor-Di-RS1</strain>
        <tissue evidence="2">Whole-body</tissue>
    </source>
</reference>
<comment type="caution">
    <text evidence="2">The sequence shown here is derived from an EMBL/GenBank/DDBJ whole genome shotgun (WGS) entry which is preliminary data.</text>
</comment>
<feature type="domain" description="(+)RNA virus helicase C-terminal" evidence="1">
    <location>
        <begin position="8"/>
        <end position="118"/>
    </location>
</feature>
<dbReference type="InterPro" id="IPR027351">
    <property type="entry name" value="(+)RNA_virus_helicase_core_dom"/>
</dbReference>
<dbReference type="Proteomes" id="UP000648187">
    <property type="component" value="Unassembled WGS sequence"/>
</dbReference>
<gene>
    <name evidence="2" type="ORF">HW555_007603</name>
</gene>
<dbReference type="EMBL" id="JACKWZ010000131">
    <property type="protein sequence ID" value="KAF9414529.1"/>
    <property type="molecule type" value="Genomic_DNA"/>
</dbReference>
<sequence length="136" mass="15122">MVAGITLELFYTHRNPVDVACALREICPGIYSSKTSLPRVRSLRVPTHSEANIPILAQNTLFLDHKQEEKSFLASQGHGSGEGSRILTIHEAQGLTCDSVIIINTRSQEDQIHDSLSYAVEAMSIKPQSQMRLLHR</sequence>
<evidence type="ECO:0000259" key="1">
    <source>
        <dbReference type="Pfam" id="PF01443"/>
    </source>
</evidence>
<dbReference type="InterPro" id="IPR027417">
    <property type="entry name" value="P-loop_NTPase"/>
</dbReference>
<protein>
    <recommendedName>
        <fullName evidence="1">(+)RNA virus helicase C-terminal domain-containing protein</fullName>
    </recommendedName>
</protein>
<organism evidence="2 3">
    <name type="scientific">Spodoptera exigua</name>
    <name type="common">Beet armyworm</name>
    <name type="synonym">Noctua fulgens</name>
    <dbReference type="NCBI Taxonomy" id="7107"/>
    <lineage>
        <taxon>Eukaryota</taxon>
        <taxon>Metazoa</taxon>
        <taxon>Ecdysozoa</taxon>
        <taxon>Arthropoda</taxon>
        <taxon>Hexapoda</taxon>
        <taxon>Insecta</taxon>
        <taxon>Pterygota</taxon>
        <taxon>Neoptera</taxon>
        <taxon>Endopterygota</taxon>
        <taxon>Lepidoptera</taxon>
        <taxon>Glossata</taxon>
        <taxon>Ditrysia</taxon>
        <taxon>Noctuoidea</taxon>
        <taxon>Noctuidae</taxon>
        <taxon>Amphipyrinae</taxon>
        <taxon>Spodoptera</taxon>
    </lineage>
</organism>
<dbReference type="Gene3D" id="3.40.50.300">
    <property type="entry name" value="P-loop containing nucleotide triphosphate hydrolases"/>
    <property type="match status" value="1"/>
</dbReference>
<dbReference type="Pfam" id="PF01443">
    <property type="entry name" value="Viral_helicase1"/>
    <property type="match status" value="1"/>
</dbReference>